<dbReference type="CDD" id="cd01392">
    <property type="entry name" value="HTH_LacI"/>
    <property type="match status" value="1"/>
</dbReference>
<dbReference type="SUPFAM" id="SSF53822">
    <property type="entry name" value="Periplasmic binding protein-like I"/>
    <property type="match status" value="1"/>
</dbReference>
<dbReference type="PANTHER" id="PTHR30146">
    <property type="entry name" value="LACI-RELATED TRANSCRIPTIONAL REPRESSOR"/>
    <property type="match status" value="1"/>
</dbReference>
<dbReference type="GO" id="GO:0003677">
    <property type="term" value="F:DNA binding"/>
    <property type="evidence" value="ECO:0007669"/>
    <property type="project" value="UniProtKB-KW"/>
</dbReference>
<evidence type="ECO:0000256" key="3">
    <source>
        <dbReference type="ARBA" id="ARBA00023163"/>
    </source>
</evidence>
<accession>A0ABU6JWE1</accession>
<keyword evidence="6" id="KW-1185">Reference proteome</keyword>
<evidence type="ECO:0000256" key="2">
    <source>
        <dbReference type="ARBA" id="ARBA00023125"/>
    </source>
</evidence>
<feature type="domain" description="HTH lacI-type" evidence="4">
    <location>
        <begin position="16"/>
        <end position="71"/>
    </location>
</feature>
<reference evidence="5 6" key="1">
    <citation type="journal article" date="2017" name="Int. J. Syst. Evol. Microbiol.">
        <title>Brenneria populi subsp. brevivirga subsp. nov. isolated from symptomatic bark of Populus x euramericana canker, and description of Brenneria populi subsp. populi subsp. nov.</title>
        <authorList>
            <person name="Zheng M.H."/>
            <person name="Piao C.G."/>
            <person name="Xue H."/>
            <person name="Guo M.W."/>
            <person name="Li Y."/>
        </authorList>
    </citation>
    <scope>NUCLEOTIDE SEQUENCE [LARGE SCALE GENOMIC DNA]</scope>
    <source>
        <strain evidence="5 6">D9-5</strain>
    </source>
</reference>
<protein>
    <submittedName>
        <fullName evidence="5">LacI family DNA-binding transcriptional regulator</fullName>
    </submittedName>
</protein>
<dbReference type="PANTHER" id="PTHR30146:SF145">
    <property type="entry name" value="RIBOSE OPERON REPRESSOR"/>
    <property type="match status" value="1"/>
</dbReference>
<evidence type="ECO:0000256" key="1">
    <source>
        <dbReference type="ARBA" id="ARBA00023015"/>
    </source>
</evidence>
<dbReference type="Pfam" id="PF13377">
    <property type="entry name" value="Peripla_BP_3"/>
    <property type="match status" value="1"/>
</dbReference>
<name>A0ABU6JWE1_9GAMM</name>
<dbReference type="CDD" id="cd06283">
    <property type="entry name" value="PBP1_RegR_EndR_KdgR-like"/>
    <property type="match status" value="1"/>
</dbReference>
<dbReference type="Pfam" id="PF00356">
    <property type="entry name" value="LacI"/>
    <property type="match status" value="1"/>
</dbReference>
<sequence>MSYPEDIVVRSKGNRTTISDVAKAALTGKTSVSRYLNGEQHLLSDDLKRRIENAIRQLNYSPSQMARGLKKGQTRLIGIIIADITNPYSVDVLRGVEDACQKHGFTLLMCNTNNEVDQERHYLQLFSSYSVEGIVVNAVGMREDAFARLQHSSLPMVLIDRKIPGLSCDMVGLDNPAATAEATAHLIEQGFEAFLFLSEPLGLVNTRQERLAAFQQIMRSNPSLVACHNDVPLNDRERLDNILHTFCQNHRGMRKAVISANGALTLQIARAMRRLRLNWGNDIGFLGFDDMEWAEVAGITTLKQPTYQIGRAALEQLLSRIRGDSGPIVEKTFPGTLVIRSSSAG</sequence>
<keyword evidence="2 5" id="KW-0238">DNA-binding</keyword>
<dbReference type="InterPro" id="IPR010982">
    <property type="entry name" value="Lambda_DNA-bd_dom_sf"/>
</dbReference>
<organism evidence="5 6">
    <name type="scientific">Brenneria populi</name>
    <dbReference type="NCBI Taxonomy" id="1505588"/>
    <lineage>
        <taxon>Bacteria</taxon>
        <taxon>Pseudomonadati</taxon>
        <taxon>Pseudomonadota</taxon>
        <taxon>Gammaproteobacteria</taxon>
        <taxon>Enterobacterales</taxon>
        <taxon>Pectobacteriaceae</taxon>
        <taxon>Brenneria</taxon>
    </lineage>
</organism>
<dbReference type="SMART" id="SM00354">
    <property type="entry name" value="HTH_LACI"/>
    <property type="match status" value="1"/>
</dbReference>
<dbReference type="Gene3D" id="1.10.260.40">
    <property type="entry name" value="lambda repressor-like DNA-binding domains"/>
    <property type="match status" value="1"/>
</dbReference>
<keyword evidence="1" id="KW-0805">Transcription regulation</keyword>
<dbReference type="InterPro" id="IPR046335">
    <property type="entry name" value="LacI/GalR-like_sensor"/>
</dbReference>
<comment type="caution">
    <text evidence="5">The sequence shown here is derived from an EMBL/GenBank/DDBJ whole genome shotgun (WGS) entry which is preliminary data.</text>
</comment>
<dbReference type="SUPFAM" id="SSF47413">
    <property type="entry name" value="lambda repressor-like DNA-binding domains"/>
    <property type="match status" value="1"/>
</dbReference>
<dbReference type="PROSITE" id="PS50932">
    <property type="entry name" value="HTH_LACI_2"/>
    <property type="match status" value="1"/>
</dbReference>
<proteinExistence type="predicted"/>
<dbReference type="Proteomes" id="UP001309705">
    <property type="component" value="Unassembled WGS sequence"/>
</dbReference>
<dbReference type="RefSeq" id="WP_327619402.1">
    <property type="nucleotide sequence ID" value="NZ_JAYWTM010000024.1"/>
</dbReference>
<evidence type="ECO:0000259" key="4">
    <source>
        <dbReference type="PROSITE" id="PS50932"/>
    </source>
</evidence>
<dbReference type="InterPro" id="IPR000843">
    <property type="entry name" value="HTH_LacI"/>
</dbReference>
<dbReference type="EMBL" id="JAYWTM010000024">
    <property type="protein sequence ID" value="MEC5344614.1"/>
    <property type="molecule type" value="Genomic_DNA"/>
</dbReference>
<gene>
    <name evidence="5" type="ORF">VSX58_18625</name>
</gene>
<keyword evidence="3" id="KW-0804">Transcription</keyword>
<evidence type="ECO:0000313" key="5">
    <source>
        <dbReference type="EMBL" id="MEC5344614.1"/>
    </source>
</evidence>
<dbReference type="Gene3D" id="3.40.50.2300">
    <property type="match status" value="2"/>
</dbReference>
<evidence type="ECO:0000313" key="6">
    <source>
        <dbReference type="Proteomes" id="UP001309705"/>
    </source>
</evidence>
<dbReference type="InterPro" id="IPR028082">
    <property type="entry name" value="Peripla_BP_I"/>
</dbReference>